<dbReference type="SUPFAM" id="SSF52172">
    <property type="entry name" value="CheY-like"/>
    <property type="match status" value="1"/>
</dbReference>
<reference evidence="4 5" key="1">
    <citation type="submission" date="2018-03" db="EMBL/GenBank/DDBJ databases">
        <title>Genomic Encyclopedia of Archaeal and Bacterial Type Strains, Phase II (KMG-II): from individual species to whole genera.</title>
        <authorList>
            <person name="Goeker M."/>
        </authorList>
    </citation>
    <scope>NUCLEOTIDE SEQUENCE [LARGE SCALE GENOMIC DNA]</scope>
    <source>
        <strain evidence="4 5">DSM 27929</strain>
    </source>
</reference>
<gene>
    <name evidence="4" type="ORF">CLW00_104221</name>
</gene>
<proteinExistence type="predicted"/>
<dbReference type="SMART" id="SM00448">
    <property type="entry name" value="REC"/>
    <property type="match status" value="1"/>
</dbReference>
<keyword evidence="5" id="KW-1185">Reference proteome</keyword>
<organism evidence="4 5">
    <name type="scientific">Mongoliibacter ruber</name>
    <dbReference type="NCBI Taxonomy" id="1750599"/>
    <lineage>
        <taxon>Bacteria</taxon>
        <taxon>Pseudomonadati</taxon>
        <taxon>Bacteroidota</taxon>
        <taxon>Cytophagia</taxon>
        <taxon>Cytophagales</taxon>
        <taxon>Cyclobacteriaceae</taxon>
        <taxon>Mongoliibacter</taxon>
    </lineage>
</organism>
<feature type="domain" description="Response regulatory" evidence="3">
    <location>
        <begin position="2"/>
        <end position="116"/>
    </location>
</feature>
<sequence length="128" mass="14495">MKILVVDDDMLIRKVVAQYFSKREFLVMTSDNGEDALELFYNAEEKFDAIITDIMMPKMNGIEFTKKVKALNTNIPVIAMTAGDIEKIADQAYLFESIFSKPVELAKLLELVLQKIEEGRKGKGKDEG</sequence>
<dbReference type="EMBL" id="PVTR01000004">
    <property type="protein sequence ID" value="PRY88570.1"/>
    <property type="molecule type" value="Genomic_DNA"/>
</dbReference>
<evidence type="ECO:0000313" key="4">
    <source>
        <dbReference type="EMBL" id="PRY88570.1"/>
    </source>
</evidence>
<dbReference type="CDD" id="cd17546">
    <property type="entry name" value="REC_hyHK_CKI1_RcsC-like"/>
    <property type="match status" value="1"/>
</dbReference>
<keyword evidence="1 2" id="KW-0597">Phosphoprotein</keyword>
<dbReference type="AlphaFoldDB" id="A0A2T0WPF9"/>
<dbReference type="Gene3D" id="3.40.50.2300">
    <property type="match status" value="1"/>
</dbReference>
<evidence type="ECO:0000256" key="1">
    <source>
        <dbReference type="ARBA" id="ARBA00022553"/>
    </source>
</evidence>
<dbReference type="GO" id="GO:0000160">
    <property type="term" value="P:phosphorelay signal transduction system"/>
    <property type="evidence" value="ECO:0007669"/>
    <property type="project" value="InterPro"/>
</dbReference>
<evidence type="ECO:0000256" key="2">
    <source>
        <dbReference type="PROSITE-ProRule" id="PRU00169"/>
    </source>
</evidence>
<evidence type="ECO:0000313" key="5">
    <source>
        <dbReference type="Proteomes" id="UP000238157"/>
    </source>
</evidence>
<evidence type="ECO:0000259" key="3">
    <source>
        <dbReference type="PROSITE" id="PS50110"/>
    </source>
</evidence>
<feature type="modified residue" description="4-aspartylphosphate" evidence="2">
    <location>
        <position position="53"/>
    </location>
</feature>
<dbReference type="OrthoDB" id="9789181at2"/>
<protein>
    <submittedName>
        <fullName evidence="4">Response regulator receiver domain-containing protein</fullName>
    </submittedName>
</protein>
<dbReference type="InterPro" id="IPR011006">
    <property type="entry name" value="CheY-like_superfamily"/>
</dbReference>
<dbReference type="Pfam" id="PF00072">
    <property type="entry name" value="Response_reg"/>
    <property type="match status" value="1"/>
</dbReference>
<dbReference type="RefSeq" id="WP_106133292.1">
    <property type="nucleotide sequence ID" value="NZ_PVTR01000004.1"/>
</dbReference>
<comment type="caution">
    <text evidence="4">The sequence shown here is derived from an EMBL/GenBank/DDBJ whole genome shotgun (WGS) entry which is preliminary data.</text>
</comment>
<name>A0A2T0WPF9_9BACT</name>
<dbReference type="InterPro" id="IPR001789">
    <property type="entry name" value="Sig_transdc_resp-reg_receiver"/>
</dbReference>
<dbReference type="InterPro" id="IPR050595">
    <property type="entry name" value="Bact_response_regulator"/>
</dbReference>
<dbReference type="PANTHER" id="PTHR44591:SF3">
    <property type="entry name" value="RESPONSE REGULATORY DOMAIN-CONTAINING PROTEIN"/>
    <property type="match status" value="1"/>
</dbReference>
<accession>A0A2T0WPF9</accession>
<dbReference type="PANTHER" id="PTHR44591">
    <property type="entry name" value="STRESS RESPONSE REGULATOR PROTEIN 1"/>
    <property type="match status" value="1"/>
</dbReference>
<dbReference type="Proteomes" id="UP000238157">
    <property type="component" value="Unassembled WGS sequence"/>
</dbReference>
<dbReference type="PROSITE" id="PS50110">
    <property type="entry name" value="RESPONSE_REGULATORY"/>
    <property type="match status" value="1"/>
</dbReference>